<keyword evidence="2" id="KW-0479">Metal-binding</keyword>
<keyword evidence="2" id="KW-0408">Iron</keyword>
<dbReference type="Pfam" id="PF14226">
    <property type="entry name" value="DIOX_N"/>
    <property type="match status" value="1"/>
</dbReference>
<dbReference type="InterPro" id="IPR026992">
    <property type="entry name" value="DIOX_N"/>
</dbReference>
<dbReference type="PANTHER" id="PTHR47990">
    <property type="entry name" value="2-OXOGLUTARATE (2OG) AND FE(II)-DEPENDENT OXYGENASE SUPERFAMILY PROTEIN-RELATED"/>
    <property type="match status" value="1"/>
</dbReference>
<dbReference type="InterPro" id="IPR050231">
    <property type="entry name" value="Iron_ascorbate_oxido_reductase"/>
</dbReference>
<dbReference type="OrthoDB" id="288590at2759"/>
<dbReference type="EMBL" id="KQ964256">
    <property type="protein sequence ID" value="KXJ89007.1"/>
    <property type="molecule type" value="Genomic_DNA"/>
</dbReference>
<gene>
    <name evidence="4" type="ORF">Micbo1qcDRAFT_150230</name>
</gene>
<dbReference type="AlphaFoldDB" id="A0A136IVQ8"/>
<evidence type="ECO:0000256" key="2">
    <source>
        <dbReference type="RuleBase" id="RU003682"/>
    </source>
</evidence>
<protein>
    <recommendedName>
        <fullName evidence="3">Fe2OG dioxygenase domain-containing protein</fullName>
    </recommendedName>
</protein>
<evidence type="ECO:0000313" key="5">
    <source>
        <dbReference type="Proteomes" id="UP000070501"/>
    </source>
</evidence>
<evidence type="ECO:0000259" key="3">
    <source>
        <dbReference type="PROSITE" id="PS51471"/>
    </source>
</evidence>
<dbReference type="InterPro" id="IPR044861">
    <property type="entry name" value="IPNS-like_FE2OG_OXY"/>
</dbReference>
<dbReference type="STRING" id="196109.A0A136IVQ8"/>
<dbReference type="InterPro" id="IPR027443">
    <property type="entry name" value="IPNS-like_sf"/>
</dbReference>
<proteinExistence type="inferred from homology"/>
<dbReference type="GO" id="GO:0016491">
    <property type="term" value="F:oxidoreductase activity"/>
    <property type="evidence" value="ECO:0007669"/>
    <property type="project" value="UniProtKB-KW"/>
</dbReference>
<dbReference type="InParanoid" id="A0A136IVQ8"/>
<dbReference type="GO" id="GO:0046872">
    <property type="term" value="F:metal ion binding"/>
    <property type="evidence" value="ECO:0007669"/>
    <property type="project" value="UniProtKB-KW"/>
</dbReference>
<dbReference type="InterPro" id="IPR005123">
    <property type="entry name" value="Oxoglu/Fe-dep_dioxygenase_dom"/>
</dbReference>
<feature type="domain" description="Fe2OG dioxygenase" evidence="3">
    <location>
        <begin position="176"/>
        <end position="289"/>
    </location>
</feature>
<evidence type="ECO:0000313" key="4">
    <source>
        <dbReference type="EMBL" id="KXJ89007.1"/>
    </source>
</evidence>
<dbReference type="Pfam" id="PF03171">
    <property type="entry name" value="2OG-FeII_Oxy"/>
    <property type="match status" value="1"/>
</dbReference>
<sequence length="341" mass="38540">MSSEATAMLYKDVPKADLLTIDFARLFDKDPEEVAKLVHACERDGFFYIDLQNPSATNFWADLCSVDEITREWFALPQEVKLRTPTVSLAHGFKAVGNQSGAIESRRDGFEALKIGKHELAGRWALAPVVREHLALFDHVTASCHFISKLLLDCLSDGLGLRGGERLETHHRDDCRSKSTLYMLHYPQQQQQDRGTTSDPQQVGQNMHTDIGTLTILWAPQWGLQAFAPGRAAWEYVEPREGRIVVNVGDTLRFLSGRRFKSALHRVLPVGEGGVQREDRYSISYFLRANDSAEFEDSNGDGSDAKSWYLQKYQMYEMPHEIQKQRTVLSGGMAQELKASF</sequence>
<name>A0A136IVQ8_9PEZI</name>
<reference evidence="5" key="1">
    <citation type="submission" date="2016-02" db="EMBL/GenBank/DDBJ databases">
        <title>Draft genome sequence of Microdochium bolleyi, a fungal endophyte of beachgrass.</title>
        <authorList>
            <consortium name="DOE Joint Genome Institute"/>
            <person name="David A.S."/>
            <person name="May G."/>
            <person name="Haridas S."/>
            <person name="Lim J."/>
            <person name="Wang M."/>
            <person name="Labutti K."/>
            <person name="Lipzen A."/>
            <person name="Barry K."/>
            <person name="Grigoriev I.V."/>
        </authorList>
    </citation>
    <scope>NUCLEOTIDE SEQUENCE [LARGE SCALE GENOMIC DNA]</scope>
    <source>
        <strain evidence="5">J235TASD1</strain>
    </source>
</reference>
<comment type="similarity">
    <text evidence="1 2">Belongs to the iron/ascorbate-dependent oxidoreductase family.</text>
</comment>
<evidence type="ECO:0000256" key="1">
    <source>
        <dbReference type="ARBA" id="ARBA00008056"/>
    </source>
</evidence>
<accession>A0A136IVQ8</accession>
<organism evidence="4 5">
    <name type="scientific">Microdochium bolleyi</name>
    <dbReference type="NCBI Taxonomy" id="196109"/>
    <lineage>
        <taxon>Eukaryota</taxon>
        <taxon>Fungi</taxon>
        <taxon>Dikarya</taxon>
        <taxon>Ascomycota</taxon>
        <taxon>Pezizomycotina</taxon>
        <taxon>Sordariomycetes</taxon>
        <taxon>Xylariomycetidae</taxon>
        <taxon>Xylariales</taxon>
        <taxon>Microdochiaceae</taxon>
        <taxon>Microdochium</taxon>
    </lineage>
</organism>
<dbReference type="Gene3D" id="2.60.120.330">
    <property type="entry name" value="B-lactam Antibiotic, Isopenicillin N Synthase, Chain"/>
    <property type="match status" value="1"/>
</dbReference>
<dbReference type="PROSITE" id="PS51471">
    <property type="entry name" value="FE2OG_OXY"/>
    <property type="match status" value="1"/>
</dbReference>
<keyword evidence="2" id="KW-0560">Oxidoreductase</keyword>
<keyword evidence="5" id="KW-1185">Reference proteome</keyword>
<dbReference type="SUPFAM" id="SSF51197">
    <property type="entry name" value="Clavaminate synthase-like"/>
    <property type="match status" value="1"/>
</dbReference>
<dbReference type="GO" id="GO:0044283">
    <property type="term" value="P:small molecule biosynthetic process"/>
    <property type="evidence" value="ECO:0007669"/>
    <property type="project" value="UniProtKB-ARBA"/>
</dbReference>
<dbReference type="Proteomes" id="UP000070501">
    <property type="component" value="Unassembled WGS sequence"/>
</dbReference>